<dbReference type="GO" id="GO:0005524">
    <property type="term" value="F:ATP binding"/>
    <property type="evidence" value="ECO:0007669"/>
    <property type="project" value="UniProtKB-KW"/>
</dbReference>
<dbReference type="PANTHER" id="PTHR15184">
    <property type="entry name" value="ATP SYNTHASE"/>
    <property type="match status" value="1"/>
</dbReference>
<dbReference type="GO" id="GO:0005737">
    <property type="term" value="C:cytoplasm"/>
    <property type="evidence" value="ECO:0007669"/>
    <property type="project" value="UniProtKB-SubCell"/>
</dbReference>
<keyword evidence="12" id="KW-1278">Translocase</keyword>
<comment type="similarity">
    <text evidence="2">Belongs to the ATPase alpha/beta chains family.</text>
</comment>
<dbReference type="GO" id="GO:0008564">
    <property type="term" value="F:protein-exporting ATPase activity"/>
    <property type="evidence" value="ECO:0007669"/>
    <property type="project" value="UniProtKB-EC"/>
</dbReference>
<evidence type="ECO:0000256" key="9">
    <source>
        <dbReference type="ARBA" id="ARBA00022795"/>
    </source>
</evidence>
<dbReference type="Gene3D" id="3.40.50.12240">
    <property type="match status" value="1"/>
</dbReference>
<dbReference type="NCBIfam" id="TIGR01026">
    <property type="entry name" value="fliI_yscN"/>
    <property type="match status" value="1"/>
</dbReference>
<dbReference type="GO" id="GO:0016887">
    <property type="term" value="F:ATP hydrolysis activity"/>
    <property type="evidence" value="ECO:0007669"/>
    <property type="project" value="InterPro"/>
</dbReference>
<dbReference type="NCBIfam" id="TIGR03496">
    <property type="entry name" value="FliI_clade1"/>
    <property type="match status" value="1"/>
</dbReference>
<keyword evidence="13" id="KW-0406">Ion transport</keyword>
<dbReference type="GO" id="GO:0071973">
    <property type="term" value="P:bacterial-type flagellum-dependent cell motility"/>
    <property type="evidence" value="ECO:0007669"/>
    <property type="project" value="InterPro"/>
</dbReference>
<dbReference type="InterPro" id="IPR000194">
    <property type="entry name" value="ATPase_F1/V1/A1_a/bsu_nucl-bd"/>
</dbReference>
<dbReference type="Pfam" id="PF18269">
    <property type="entry name" value="T3SS_ATPase_C"/>
    <property type="match status" value="1"/>
</dbReference>
<comment type="catalytic activity">
    <reaction evidence="16">
        <text>ATP + H2O + cellular proteinSide 1 = ADP + phosphate + cellular proteinSide 2.</text>
        <dbReference type="EC" id="7.4.2.8"/>
    </reaction>
</comment>
<evidence type="ECO:0000256" key="5">
    <source>
        <dbReference type="ARBA" id="ARBA00022448"/>
    </source>
</evidence>
<dbReference type="GO" id="GO:0030257">
    <property type="term" value="C:type III protein secretion system complex"/>
    <property type="evidence" value="ECO:0007669"/>
    <property type="project" value="InterPro"/>
</dbReference>
<name>A0A0U4P3B5_9PSED</name>
<protein>
    <recommendedName>
        <fullName evidence="4">Flagellum-specific ATP synthase</fullName>
        <ecNumber evidence="3">7.1.2.2</ecNumber>
    </recommendedName>
</protein>
<evidence type="ECO:0000256" key="10">
    <source>
        <dbReference type="ARBA" id="ARBA00022840"/>
    </source>
</evidence>
<keyword evidence="14" id="KW-1006">Bacterial flagellum protein export</keyword>
<dbReference type="RefSeq" id="WP_059315552.1">
    <property type="nucleotide sequence ID" value="NZ_CP013987.1"/>
</dbReference>
<dbReference type="Proteomes" id="UP000064137">
    <property type="component" value="Chromosome"/>
</dbReference>
<dbReference type="InterPro" id="IPR050053">
    <property type="entry name" value="ATPase_alpha/beta_chains"/>
</dbReference>
<sequence length="448" mass="48455">MRLERLSFERRLGGYDEAIRVEQQPVIEGRLLRMVGLTLEAEGLRAAVGSRCRLINGGGYQPVEVEAEVMGFNGNKTFLMPVGSLAGIAPGARVVPVPDTGRLPMGMSMLGRVLDGLGNALDGKGRMRAEDWVPMDGPTINPLKREPISEPLDVGIRSINGLLTVGRGQRLGLFAGTGVGKSVLLGMMTRLTKAEIIVVGLIGERGREVKEFIEHILGEEGIKRAVVVASPADDAPLLRLRAAMYCTRIAEYFRDKGKNVLLLMDSLTRYAQAQREIALAIGEPPATKGYPPSVFAKLPRLVERAGNAEKGGGSITAFYTVLSEGDDQQDPIADSARGVLDGHFVLSRRLAEEGHYPAIDIEASISRVMPQVVSPEHLRNAQRVKQLWSLYQQAKDLLSVGAYVPGGNAETDLAIARYAPMQQFLRQGLRESESLEQSAANLQAVLGG</sequence>
<dbReference type="CDD" id="cd18117">
    <property type="entry name" value="ATP-synt_flagellum-secretory_path_III_N"/>
    <property type="match status" value="1"/>
</dbReference>
<keyword evidence="9" id="KW-1005">Bacterial flagellum biogenesis</keyword>
<proteinExistence type="inferred from homology"/>
<keyword evidence="10" id="KW-0067">ATP-binding</keyword>
<dbReference type="FunFam" id="3.40.50.12240:FF:000002">
    <property type="entry name" value="Flagellum-specific ATP synthase FliI"/>
    <property type="match status" value="1"/>
</dbReference>
<evidence type="ECO:0000256" key="1">
    <source>
        <dbReference type="ARBA" id="ARBA00004496"/>
    </source>
</evidence>
<dbReference type="KEGG" id="por:APT59_14755"/>
<evidence type="ECO:0000256" key="14">
    <source>
        <dbReference type="ARBA" id="ARBA00023225"/>
    </source>
</evidence>
<dbReference type="InterPro" id="IPR020005">
    <property type="entry name" value="FliI_clade1"/>
</dbReference>
<feature type="domain" description="AAA+ ATPase" evidence="17">
    <location>
        <begin position="167"/>
        <end position="350"/>
    </location>
</feature>
<dbReference type="InterPro" id="IPR005714">
    <property type="entry name" value="ATPase_T3SS_FliI/YscN"/>
</dbReference>
<keyword evidence="18" id="KW-0282">Flagellum</keyword>
<keyword evidence="8" id="KW-0375">Hydrogen ion transport</keyword>
<evidence type="ECO:0000256" key="6">
    <source>
        <dbReference type="ARBA" id="ARBA00022490"/>
    </source>
</evidence>
<dbReference type="OrthoDB" id="9148544at2"/>
<evidence type="ECO:0000313" key="18">
    <source>
        <dbReference type="EMBL" id="ALZ85393.1"/>
    </source>
</evidence>
<dbReference type="SMART" id="SM00382">
    <property type="entry name" value="AAA"/>
    <property type="match status" value="1"/>
</dbReference>
<evidence type="ECO:0000313" key="19">
    <source>
        <dbReference type="Proteomes" id="UP000064137"/>
    </source>
</evidence>
<keyword evidence="5" id="KW-0813">Transport</keyword>
<evidence type="ECO:0000256" key="2">
    <source>
        <dbReference type="ARBA" id="ARBA00008936"/>
    </source>
</evidence>
<dbReference type="EC" id="7.1.2.2" evidence="3"/>
<organism evidence="18 19">
    <name type="scientific">Pseudomonas oryzihabitans</name>
    <dbReference type="NCBI Taxonomy" id="47885"/>
    <lineage>
        <taxon>Bacteria</taxon>
        <taxon>Pseudomonadati</taxon>
        <taxon>Pseudomonadota</taxon>
        <taxon>Gammaproteobacteria</taxon>
        <taxon>Pseudomonadales</taxon>
        <taxon>Pseudomonadaceae</taxon>
        <taxon>Pseudomonas</taxon>
    </lineage>
</organism>
<reference evidence="18 19" key="1">
    <citation type="submission" date="2016-01" db="EMBL/GenBank/DDBJ databases">
        <title>Annotation of Pseudomonas oryzihabitans USDA-ARS-USMARC-56511.</title>
        <authorList>
            <person name="Harhay G.P."/>
            <person name="Harhay D.M."/>
            <person name="Smith T.P.L."/>
            <person name="Bono J.L."/>
            <person name="Heaton M.P."/>
            <person name="Clawson M.L."/>
            <person name="Chitko-Mckown C.G."/>
            <person name="Capik S.F."/>
            <person name="DeDonder K.D."/>
            <person name="Apley M.D."/>
            <person name="Lubbers B.V."/>
            <person name="White B.J."/>
            <person name="Larson R.L."/>
        </authorList>
    </citation>
    <scope>NUCLEOTIDE SEQUENCE [LARGE SCALE GENOMIC DNA]</scope>
    <source>
        <strain evidence="18 19">USDA-ARS-USMARC-56511</strain>
    </source>
</reference>
<dbReference type="InterPro" id="IPR027417">
    <property type="entry name" value="P-loop_NTPase"/>
</dbReference>
<dbReference type="PROSITE" id="PS00152">
    <property type="entry name" value="ATPASE_ALPHA_BETA"/>
    <property type="match status" value="1"/>
</dbReference>
<comment type="subcellular location">
    <subcellularLocation>
        <location evidence="1">Cytoplasm</location>
    </subcellularLocation>
</comment>
<dbReference type="InterPro" id="IPR040627">
    <property type="entry name" value="T3SS_ATPase_C"/>
</dbReference>
<evidence type="ECO:0000256" key="15">
    <source>
        <dbReference type="ARBA" id="ARBA00023310"/>
    </source>
</evidence>
<accession>A0A0U4P3B5</accession>
<dbReference type="CDD" id="cd01136">
    <property type="entry name" value="ATPase_flagellum-secretory_path_III"/>
    <property type="match status" value="1"/>
</dbReference>
<dbReference type="EMBL" id="CP013987">
    <property type="protein sequence ID" value="ALZ85393.1"/>
    <property type="molecule type" value="Genomic_DNA"/>
</dbReference>
<keyword evidence="18" id="KW-0969">Cilium</keyword>
<gene>
    <name evidence="18" type="primary">fliI</name>
    <name evidence="18" type="ORF">APT59_14755</name>
</gene>
<dbReference type="GO" id="GO:0030254">
    <property type="term" value="P:protein secretion by the type III secretion system"/>
    <property type="evidence" value="ECO:0007669"/>
    <property type="project" value="InterPro"/>
</dbReference>
<evidence type="ECO:0000256" key="12">
    <source>
        <dbReference type="ARBA" id="ARBA00022967"/>
    </source>
</evidence>
<keyword evidence="18" id="KW-0966">Cell projection</keyword>
<dbReference type="AlphaFoldDB" id="A0A0U4P3B5"/>
<keyword evidence="7" id="KW-0547">Nucleotide-binding</keyword>
<evidence type="ECO:0000256" key="3">
    <source>
        <dbReference type="ARBA" id="ARBA00012473"/>
    </source>
</evidence>
<dbReference type="GO" id="GO:0046933">
    <property type="term" value="F:proton-transporting ATP synthase activity, rotational mechanism"/>
    <property type="evidence" value="ECO:0007669"/>
    <property type="project" value="TreeGrafter"/>
</dbReference>
<keyword evidence="11" id="KW-0653">Protein transport</keyword>
<dbReference type="SUPFAM" id="SSF52540">
    <property type="entry name" value="P-loop containing nucleoside triphosphate hydrolases"/>
    <property type="match status" value="1"/>
</dbReference>
<keyword evidence="15" id="KW-0066">ATP synthesis</keyword>
<evidence type="ECO:0000256" key="13">
    <source>
        <dbReference type="ARBA" id="ARBA00023065"/>
    </source>
</evidence>
<dbReference type="InterPro" id="IPR020003">
    <property type="entry name" value="ATPase_a/bsu_AS"/>
</dbReference>
<evidence type="ECO:0000256" key="16">
    <source>
        <dbReference type="ARBA" id="ARBA00034006"/>
    </source>
</evidence>
<evidence type="ECO:0000256" key="8">
    <source>
        <dbReference type="ARBA" id="ARBA00022781"/>
    </source>
</evidence>
<evidence type="ECO:0000256" key="4">
    <source>
        <dbReference type="ARBA" id="ARBA00020580"/>
    </source>
</evidence>
<keyword evidence="6" id="KW-0963">Cytoplasm</keyword>
<dbReference type="GO" id="GO:0044780">
    <property type="term" value="P:bacterial-type flagellum assembly"/>
    <property type="evidence" value="ECO:0007669"/>
    <property type="project" value="InterPro"/>
</dbReference>
<dbReference type="PANTHER" id="PTHR15184:SF81">
    <property type="entry name" value="FLAGELLUM-SPECIFIC ATP SYNTHASE"/>
    <property type="match status" value="1"/>
</dbReference>
<dbReference type="Pfam" id="PF00006">
    <property type="entry name" value="ATP-synt_ab"/>
    <property type="match status" value="1"/>
</dbReference>
<evidence type="ECO:0000259" key="17">
    <source>
        <dbReference type="SMART" id="SM00382"/>
    </source>
</evidence>
<dbReference type="InterPro" id="IPR003593">
    <property type="entry name" value="AAA+_ATPase"/>
</dbReference>
<evidence type="ECO:0000256" key="7">
    <source>
        <dbReference type="ARBA" id="ARBA00022741"/>
    </source>
</evidence>
<evidence type="ECO:0000256" key="11">
    <source>
        <dbReference type="ARBA" id="ARBA00022927"/>
    </source>
</evidence>